<accession>A0ABW1IYV3</accession>
<dbReference type="RefSeq" id="WP_379582921.1">
    <property type="nucleotide sequence ID" value="NZ_JBHSQW010000009.1"/>
</dbReference>
<feature type="region of interest" description="Disordered" evidence="1">
    <location>
        <begin position="100"/>
        <end position="127"/>
    </location>
</feature>
<sequence>MTSATGRPACEHSGLAEDLRAVALQLLDRLQPAVERLRAEDGAGPAAAVGTAASCAVCPVCAVIAALRGERPELVARLAEHTSGLLTVLRTALGEGAGAGAGVPCEAGPDPAPAPRRSVQHITVQRG</sequence>
<keyword evidence="3" id="KW-1185">Reference proteome</keyword>
<evidence type="ECO:0000313" key="3">
    <source>
        <dbReference type="Proteomes" id="UP001596302"/>
    </source>
</evidence>
<comment type="caution">
    <text evidence="2">The sequence shown here is derived from an EMBL/GenBank/DDBJ whole genome shotgun (WGS) entry which is preliminary data.</text>
</comment>
<reference evidence="3" key="1">
    <citation type="journal article" date="2019" name="Int. J. Syst. Evol. Microbiol.">
        <title>The Global Catalogue of Microorganisms (GCM) 10K type strain sequencing project: providing services to taxonomists for standard genome sequencing and annotation.</title>
        <authorList>
            <consortium name="The Broad Institute Genomics Platform"/>
            <consortium name="The Broad Institute Genome Sequencing Center for Infectious Disease"/>
            <person name="Wu L."/>
            <person name="Ma J."/>
        </authorList>
    </citation>
    <scope>NUCLEOTIDE SEQUENCE [LARGE SCALE GENOMIC DNA]</scope>
    <source>
        <strain evidence="3">CCM 8391</strain>
    </source>
</reference>
<evidence type="ECO:0000313" key="2">
    <source>
        <dbReference type="EMBL" id="MFC5993399.1"/>
    </source>
</evidence>
<dbReference type="EMBL" id="JBHSQW010000009">
    <property type="protein sequence ID" value="MFC5993399.1"/>
    <property type="molecule type" value="Genomic_DNA"/>
</dbReference>
<name>A0ABW1IYV3_9PSEU</name>
<organism evidence="2 3">
    <name type="scientific">Pseudonocardia hispaniensis</name>
    <dbReference type="NCBI Taxonomy" id="904933"/>
    <lineage>
        <taxon>Bacteria</taxon>
        <taxon>Bacillati</taxon>
        <taxon>Actinomycetota</taxon>
        <taxon>Actinomycetes</taxon>
        <taxon>Pseudonocardiales</taxon>
        <taxon>Pseudonocardiaceae</taxon>
        <taxon>Pseudonocardia</taxon>
    </lineage>
</organism>
<proteinExistence type="predicted"/>
<evidence type="ECO:0000256" key="1">
    <source>
        <dbReference type="SAM" id="MobiDB-lite"/>
    </source>
</evidence>
<protein>
    <submittedName>
        <fullName evidence="2">Uncharacterized protein</fullName>
    </submittedName>
</protein>
<gene>
    <name evidence="2" type="ORF">ACFQE5_04120</name>
</gene>
<dbReference type="Proteomes" id="UP001596302">
    <property type="component" value="Unassembled WGS sequence"/>
</dbReference>